<dbReference type="Gene3D" id="3.80.10.10">
    <property type="entry name" value="Ribonuclease Inhibitor"/>
    <property type="match status" value="1"/>
</dbReference>
<reference evidence="2 3" key="1">
    <citation type="submission" date="2019-01" db="EMBL/GenBank/DDBJ databases">
        <title>Genome sequencing of the rare red list fungi Fomitopsis rosea.</title>
        <authorList>
            <person name="Buettner E."/>
            <person name="Kellner H."/>
        </authorList>
    </citation>
    <scope>NUCLEOTIDE SEQUENCE [LARGE SCALE GENOMIC DNA]</scope>
    <source>
        <strain evidence="2 3">DSM 105464</strain>
    </source>
</reference>
<dbReference type="EMBL" id="SEKV01000636">
    <property type="protein sequence ID" value="TFY54991.1"/>
    <property type="molecule type" value="Genomic_DNA"/>
</dbReference>
<feature type="compositionally biased region" description="Basic and acidic residues" evidence="1">
    <location>
        <begin position="13"/>
        <end position="30"/>
    </location>
</feature>
<dbReference type="InterPro" id="IPR032675">
    <property type="entry name" value="LRR_dom_sf"/>
</dbReference>
<proteinExistence type="predicted"/>
<protein>
    <recommendedName>
        <fullName evidence="4">F-box domain-containing protein</fullName>
    </recommendedName>
</protein>
<evidence type="ECO:0000313" key="2">
    <source>
        <dbReference type="EMBL" id="TFY54991.1"/>
    </source>
</evidence>
<sequence>MRLPQGPDERDELQDVARQEREHQRIHGPSDEALLRKLAILAKSIKRNVQSLSRRVINNSNEMDEHASTRTTASGASSQDDPAPRLPTEVCGRIIDHVAAGLGLYYPSLAGNPNLLALQSCALVCRDWYFHTWYHLHRRVYLRDRNDVRSLARTLRERPRLRNVVQQVVISGVIQHLGTFAAMLAGKLDKLSEIIIEDAEWTVDSMRMEDVGYLATFHRVRTLTIMNVTVPSIARLARLISALPGLRNLRCRGVGCSQEHPISPVSLPLNSASLEELDVRWVSPTIQDLLVRISQASRLRRLHLGVEGALNSSSARRRSQALLDASAASVEVLCLLIIEPGKVSSMDSDTVYFTTGKLYMFALGLSD</sequence>
<dbReference type="AlphaFoldDB" id="A0A4Y9Y0S5"/>
<feature type="compositionally biased region" description="Low complexity" evidence="1">
    <location>
        <begin position="69"/>
        <end position="78"/>
    </location>
</feature>
<evidence type="ECO:0000313" key="3">
    <source>
        <dbReference type="Proteomes" id="UP000298390"/>
    </source>
</evidence>
<dbReference type="SUPFAM" id="SSF52047">
    <property type="entry name" value="RNI-like"/>
    <property type="match status" value="1"/>
</dbReference>
<feature type="region of interest" description="Disordered" evidence="1">
    <location>
        <begin position="1"/>
        <end position="30"/>
    </location>
</feature>
<organism evidence="2 3">
    <name type="scientific">Rhodofomes roseus</name>
    <dbReference type="NCBI Taxonomy" id="34475"/>
    <lineage>
        <taxon>Eukaryota</taxon>
        <taxon>Fungi</taxon>
        <taxon>Dikarya</taxon>
        <taxon>Basidiomycota</taxon>
        <taxon>Agaricomycotina</taxon>
        <taxon>Agaricomycetes</taxon>
        <taxon>Polyporales</taxon>
        <taxon>Rhodofomes</taxon>
    </lineage>
</organism>
<name>A0A4Y9Y0S5_9APHY</name>
<accession>A0A4Y9Y0S5</accession>
<evidence type="ECO:0000256" key="1">
    <source>
        <dbReference type="SAM" id="MobiDB-lite"/>
    </source>
</evidence>
<feature type="region of interest" description="Disordered" evidence="1">
    <location>
        <begin position="56"/>
        <end position="84"/>
    </location>
</feature>
<evidence type="ECO:0008006" key="4">
    <source>
        <dbReference type="Google" id="ProtNLM"/>
    </source>
</evidence>
<gene>
    <name evidence="2" type="ORF">EVJ58_g8532</name>
</gene>
<dbReference type="Proteomes" id="UP000298390">
    <property type="component" value="Unassembled WGS sequence"/>
</dbReference>
<comment type="caution">
    <text evidence="2">The sequence shown here is derived from an EMBL/GenBank/DDBJ whole genome shotgun (WGS) entry which is preliminary data.</text>
</comment>